<keyword evidence="1" id="KW-0677">Repeat</keyword>
<dbReference type="OrthoDB" id="1934782at2759"/>
<dbReference type="InterPro" id="IPR046960">
    <property type="entry name" value="PPR_At4g14850-like_plant"/>
</dbReference>
<dbReference type="NCBIfam" id="TIGR00756">
    <property type="entry name" value="PPR"/>
    <property type="match status" value="8"/>
</dbReference>
<evidence type="ECO:0000256" key="1">
    <source>
        <dbReference type="ARBA" id="ARBA00022737"/>
    </source>
</evidence>
<comment type="caution">
    <text evidence="4">The sequence shown here is derived from an EMBL/GenBank/DDBJ whole genome shotgun (WGS) entry which is preliminary data.</text>
</comment>
<dbReference type="Pfam" id="PF20431">
    <property type="entry name" value="E_motif"/>
    <property type="match status" value="1"/>
</dbReference>
<dbReference type="Pfam" id="PF13041">
    <property type="entry name" value="PPR_2"/>
    <property type="match status" value="8"/>
</dbReference>
<feature type="repeat" description="PPR" evidence="3">
    <location>
        <begin position="755"/>
        <end position="785"/>
    </location>
</feature>
<protein>
    <submittedName>
        <fullName evidence="4">Pentatricopeptide repeat-containing protein</fullName>
    </submittedName>
</protein>
<evidence type="ECO:0000313" key="5">
    <source>
        <dbReference type="Proteomes" id="UP000245207"/>
    </source>
</evidence>
<dbReference type="FunFam" id="1.25.40.10:FF:000196">
    <property type="entry name" value="Pentatricopeptide repeat-containing protein At4g14850"/>
    <property type="match status" value="1"/>
</dbReference>
<dbReference type="GO" id="GO:0003723">
    <property type="term" value="F:RNA binding"/>
    <property type="evidence" value="ECO:0007669"/>
    <property type="project" value="InterPro"/>
</dbReference>
<dbReference type="Proteomes" id="UP000245207">
    <property type="component" value="Unassembled WGS sequence"/>
</dbReference>
<organism evidence="4 5">
    <name type="scientific">Artemisia annua</name>
    <name type="common">Sweet wormwood</name>
    <dbReference type="NCBI Taxonomy" id="35608"/>
    <lineage>
        <taxon>Eukaryota</taxon>
        <taxon>Viridiplantae</taxon>
        <taxon>Streptophyta</taxon>
        <taxon>Embryophyta</taxon>
        <taxon>Tracheophyta</taxon>
        <taxon>Spermatophyta</taxon>
        <taxon>Magnoliopsida</taxon>
        <taxon>eudicotyledons</taxon>
        <taxon>Gunneridae</taxon>
        <taxon>Pentapetalae</taxon>
        <taxon>asterids</taxon>
        <taxon>campanulids</taxon>
        <taxon>Asterales</taxon>
        <taxon>Asteraceae</taxon>
        <taxon>Asteroideae</taxon>
        <taxon>Anthemideae</taxon>
        <taxon>Artemisiinae</taxon>
        <taxon>Artemisia</taxon>
    </lineage>
</organism>
<reference evidence="4 5" key="1">
    <citation type="journal article" date="2018" name="Mol. Plant">
        <title>The genome of Artemisia annua provides insight into the evolution of Asteraceae family and artemisinin biosynthesis.</title>
        <authorList>
            <person name="Shen Q."/>
            <person name="Zhang L."/>
            <person name="Liao Z."/>
            <person name="Wang S."/>
            <person name="Yan T."/>
            <person name="Shi P."/>
            <person name="Liu M."/>
            <person name="Fu X."/>
            <person name="Pan Q."/>
            <person name="Wang Y."/>
            <person name="Lv Z."/>
            <person name="Lu X."/>
            <person name="Zhang F."/>
            <person name="Jiang W."/>
            <person name="Ma Y."/>
            <person name="Chen M."/>
            <person name="Hao X."/>
            <person name="Li L."/>
            <person name="Tang Y."/>
            <person name="Lv G."/>
            <person name="Zhou Y."/>
            <person name="Sun X."/>
            <person name="Brodelius P.E."/>
            <person name="Rose J.K.C."/>
            <person name="Tang K."/>
        </authorList>
    </citation>
    <scope>NUCLEOTIDE SEQUENCE [LARGE SCALE GENOMIC DNA]</scope>
    <source>
        <strain evidence="5">cv. Huhao1</strain>
        <tissue evidence="4">Leaf</tissue>
    </source>
</reference>
<dbReference type="InterPro" id="IPR046848">
    <property type="entry name" value="E_motif"/>
</dbReference>
<dbReference type="AlphaFoldDB" id="A0A2U1QND7"/>
<dbReference type="PANTHER" id="PTHR47926">
    <property type="entry name" value="PENTATRICOPEPTIDE REPEAT-CONTAINING PROTEIN"/>
    <property type="match status" value="1"/>
</dbReference>
<dbReference type="PROSITE" id="PS51375">
    <property type="entry name" value="PPR"/>
    <property type="match status" value="9"/>
</dbReference>
<feature type="repeat" description="PPR" evidence="3">
    <location>
        <begin position="685"/>
        <end position="719"/>
    </location>
</feature>
<dbReference type="FunFam" id="1.25.40.10:FF:000227">
    <property type="entry name" value="Pentatricopeptide repeat-containing protein At3g13880"/>
    <property type="match status" value="1"/>
</dbReference>
<feature type="repeat" description="PPR" evidence="3">
    <location>
        <begin position="113"/>
        <end position="147"/>
    </location>
</feature>
<evidence type="ECO:0000313" key="4">
    <source>
        <dbReference type="EMBL" id="PWA99513.1"/>
    </source>
</evidence>
<dbReference type="FunFam" id="1.25.40.10:FF:000090">
    <property type="entry name" value="Pentatricopeptide repeat-containing protein, chloroplastic"/>
    <property type="match status" value="1"/>
</dbReference>
<proteinExistence type="inferred from homology"/>
<dbReference type="InterPro" id="IPR002885">
    <property type="entry name" value="PPR_rpt"/>
</dbReference>
<feature type="repeat" description="PPR" evidence="3">
    <location>
        <begin position="787"/>
        <end position="821"/>
    </location>
</feature>
<dbReference type="InterPro" id="IPR011990">
    <property type="entry name" value="TPR-like_helical_dom_sf"/>
</dbReference>
<feature type="repeat" description="PPR" evidence="3">
    <location>
        <begin position="214"/>
        <end position="248"/>
    </location>
</feature>
<evidence type="ECO:0000256" key="2">
    <source>
        <dbReference type="ARBA" id="ARBA00061659"/>
    </source>
</evidence>
<sequence>MPHERSYLKLTKRSLCNLQQQQFTTHYHHKPILNLLLQTCLHHCKQVQSRRLFDEMPQRLQKASKAVKLIHAQTLLHGFLSNGKLASAIVDLHAKCGHLDFAQKAFHQLVCKDTLAWNSILSMYSRRGMLEDIGRLFGAMQASGVSPNQFTYAIVLSVCGRLNNIQLGKVVHCLVVKTGFMCDSFCEGALIDMYAKCGLVDDALVIFDESVYRDTVCWTAMIAGYVHAGFPEKAITLFMDMLELGHVPDQVAFVTVISACVESGHFDDARRFFNEMPNPNAVAWNVMISGHAREGYYDVAIDYFQRMTSCGVKPTRSTLGSVLSAIASISDLECGSQVHAQAVKQGLSSNVYVGSSLINLYAKCQEMDSARTVFDALDEKNIVLWNTMLGGYAQNRNAAEVIGLFVNMRNFDFQPDEFTYTSVLSASASLKNLEIGKQLHSLVIKNKFHVNLFVGNALVDMYAKSSCLEDARKQFNMIKNRDNVSWNAMIVGFVQEEEEELAFSMFQRMRSVGITPDEVCFASILSACANIRSLTKGKQLHCLLLKFNMETSLYAGSSLLDMYAKCGVISDAQEIFSSMPEKSVASTNALISGYAQYSMEIALNLFKDMKVQGLSPSVVTLASLLDGCNEPSKLNIGRQTHNLVIKHGFSYDDEFLALSILGMYFKSHAPSDAMVVFSELPNQKSTVLWTCVLSGLAQNDCSDVALEIYQEMRRNGLMPDQATFVSILKACAALTSLQDGRVVHSLVFHTGFDSDELTCSGLVDMYAKCGDIDSSSQVFREIVKKKDVITWNSMIVGYAKNGYAEKALQIFNDMNESNIKPDDVTLLGVLTACSHAGKVSEGRHIFDTMTNHYGIQPRMDHISCMIDLLGRWGYLKEAEEFIDKLVFKPNAMIWATFLGACRIHGDETRGKRASDELSILEPESSASHVLLSNIYAASGRWDRANLVRRKMKQKGVLKHPGFSWT</sequence>
<keyword evidence="5" id="KW-1185">Reference proteome</keyword>
<name>A0A2U1QND7_ARTAN</name>
<dbReference type="Pfam" id="PF01535">
    <property type="entry name" value="PPR"/>
    <property type="match status" value="3"/>
</dbReference>
<feature type="repeat" description="PPR" evidence="3">
    <location>
        <begin position="280"/>
        <end position="314"/>
    </location>
</feature>
<dbReference type="FunFam" id="1.25.40.10:FF:000682">
    <property type="entry name" value="Pentatricopeptide repeat-containing protein At3g16610"/>
    <property type="match status" value="1"/>
</dbReference>
<dbReference type="PANTHER" id="PTHR47926:SF441">
    <property type="entry name" value="PENTATRICOPEPTIDE REPEAT-CONTAINING PROTEIN"/>
    <property type="match status" value="1"/>
</dbReference>
<dbReference type="GO" id="GO:0009451">
    <property type="term" value="P:RNA modification"/>
    <property type="evidence" value="ECO:0007669"/>
    <property type="project" value="InterPro"/>
</dbReference>
<gene>
    <name evidence="4" type="ORF">CTI12_AA005910</name>
</gene>
<feature type="repeat" description="PPR" evidence="3">
    <location>
        <begin position="249"/>
        <end position="279"/>
    </location>
</feature>
<dbReference type="SUPFAM" id="SSF48452">
    <property type="entry name" value="TPR-like"/>
    <property type="match status" value="1"/>
</dbReference>
<comment type="similarity">
    <text evidence="2">Belongs to the PPR family. PCMP-E subfamily.</text>
</comment>
<dbReference type="Gene3D" id="1.25.40.10">
    <property type="entry name" value="Tetratricopeptide repeat domain"/>
    <property type="match status" value="7"/>
</dbReference>
<accession>A0A2U1QND7</accession>
<dbReference type="EMBL" id="PKPP01000016">
    <property type="protein sequence ID" value="PWA99513.1"/>
    <property type="molecule type" value="Genomic_DNA"/>
</dbReference>
<feature type="repeat" description="PPR" evidence="3">
    <location>
        <begin position="482"/>
        <end position="516"/>
    </location>
</feature>
<evidence type="ECO:0000256" key="3">
    <source>
        <dbReference type="PROSITE-ProRule" id="PRU00708"/>
    </source>
</evidence>
<feature type="repeat" description="PPR" evidence="3">
    <location>
        <begin position="381"/>
        <end position="415"/>
    </location>
</feature>